<evidence type="ECO:0000313" key="2">
    <source>
        <dbReference type="Proteomes" id="UP000192761"/>
    </source>
</evidence>
<evidence type="ECO:0000313" key="1">
    <source>
        <dbReference type="EMBL" id="SMC25329.1"/>
    </source>
</evidence>
<proteinExistence type="predicted"/>
<dbReference type="Gene3D" id="2.30.110.10">
    <property type="entry name" value="Electron Transport, Fmn-binding Protein, Chain A"/>
    <property type="match status" value="1"/>
</dbReference>
<dbReference type="AlphaFoldDB" id="A0A1W1XMW1"/>
<keyword evidence="2" id="KW-1185">Reference proteome</keyword>
<sequence>MAPFAVCGTAWVVHVSRLASHTQDMLQQPVAGLLVTAPASMADTPLALPRLSLQGKVVVCGPGHPRHAEARNAYLARLPESEALFSFSDFMLMLIEPDSARFIAGFGRAMNLSSAQLAEVLRRV</sequence>
<dbReference type="InterPro" id="IPR012349">
    <property type="entry name" value="Split_barrel_FMN-bd"/>
</dbReference>
<name>A0A1W1XMW1_9NEIS</name>
<organism evidence="1 2">
    <name type="scientific">Andreprevotia lacus DSM 23236</name>
    <dbReference type="NCBI Taxonomy" id="1121001"/>
    <lineage>
        <taxon>Bacteria</taxon>
        <taxon>Pseudomonadati</taxon>
        <taxon>Pseudomonadota</taxon>
        <taxon>Betaproteobacteria</taxon>
        <taxon>Neisseriales</taxon>
        <taxon>Chitinibacteraceae</taxon>
        <taxon>Andreprevotia</taxon>
    </lineage>
</organism>
<dbReference type="EMBL" id="FWXD01000011">
    <property type="protein sequence ID" value="SMC25329.1"/>
    <property type="molecule type" value="Genomic_DNA"/>
</dbReference>
<dbReference type="Proteomes" id="UP000192761">
    <property type="component" value="Unassembled WGS sequence"/>
</dbReference>
<dbReference type="SUPFAM" id="SSF50475">
    <property type="entry name" value="FMN-binding split barrel"/>
    <property type="match status" value="1"/>
</dbReference>
<protein>
    <submittedName>
        <fullName evidence="1">Uncharacterized protein</fullName>
    </submittedName>
</protein>
<reference evidence="1 2" key="1">
    <citation type="submission" date="2017-04" db="EMBL/GenBank/DDBJ databases">
        <authorList>
            <person name="Afonso C.L."/>
            <person name="Miller P.J."/>
            <person name="Scott M.A."/>
            <person name="Spackman E."/>
            <person name="Goraichik I."/>
            <person name="Dimitrov K.M."/>
            <person name="Suarez D.L."/>
            <person name="Swayne D.E."/>
        </authorList>
    </citation>
    <scope>NUCLEOTIDE SEQUENCE [LARGE SCALE GENOMIC DNA]</scope>
    <source>
        <strain evidence="1 2">DSM 23236</strain>
    </source>
</reference>
<accession>A0A1W1XMW1</accession>
<dbReference type="STRING" id="1121001.SAMN02745857_02132"/>
<gene>
    <name evidence="1" type="ORF">SAMN02745857_02132</name>
</gene>